<dbReference type="InterPro" id="IPR001138">
    <property type="entry name" value="Zn2Cys6_DnaBD"/>
</dbReference>
<gene>
    <name evidence="8" type="ORF">QQZ08_009815</name>
</gene>
<evidence type="ECO:0000256" key="5">
    <source>
        <dbReference type="ARBA" id="ARBA00023242"/>
    </source>
</evidence>
<evidence type="ECO:0000256" key="6">
    <source>
        <dbReference type="SAM" id="MobiDB-lite"/>
    </source>
</evidence>
<protein>
    <recommendedName>
        <fullName evidence="7">Zn(2)-C6 fungal-type domain-containing protein</fullName>
    </recommendedName>
</protein>
<feature type="compositionally biased region" description="Basic and acidic residues" evidence="6">
    <location>
        <begin position="1"/>
        <end position="20"/>
    </location>
</feature>
<keyword evidence="3" id="KW-0238">DNA-binding</keyword>
<dbReference type="InterPro" id="IPR051089">
    <property type="entry name" value="prtT"/>
</dbReference>
<evidence type="ECO:0000259" key="7">
    <source>
        <dbReference type="PROSITE" id="PS50048"/>
    </source>
</evidence>
<dbReference type="PANTHER" id="PTHR31845">
    <property type="entry name" value="FINGER DOMAIN PROTEIN, PUTATIVE-RELATED"/>
    <property type="match status" value="1"/>
</dbReference>
<keyword evidence="5" id="KW-0539">Nucleus</keyword>
<evidence type="ECO:0000313" key="8">
    <source>
        <dbReference type="EMBL" id="KAK7421727.1"/>
    </source>
</evidence>
<dbReference type="InterPro" id="IPR036864">
    <property type="entry name" value="Zn2-C6_fun-type_DNA-bd_sf"/>
</dbReference>
<keyword evidence="2" id="KW-0805">Transcription regulation</keyword>
<dbReference type="CDD" id="cd00067">
    <property type="entry name" value="GAL4"/>
    <property type="match status" value="1"/>
</dbReference>
<dbReference type="EMBL" id="JAZAVK010000117">
    <property type="protein sequence ID" value="KAK7421727.1"/>
    <property type="molecule type" value="Genomic_DNA"/>
</dbReference>
<dbReference type="PROSITE" id="PS50048">
    <property type="entry name" value="ZN2_CY6_FUNGAL_2"/>
    <property type="match status" value="1"/>
</dbReference>
<proteinExistence type="predicted"/>
<keyword evidence="9" id="KW-1185">Reference proteome</keyword>
<dbReference type="SUPFAM" id="SSF57701">
    <property type="entry name" value="Zn2/Cys6 DNA-binding domain"/>
    <property type="match status" value="1"/>
</dbReference>
<keyword evidence="4" id="KW-0804">Transcription</keyword>
<sequence length="257" mass="28868">MDDCLVSREEQHCQDDDRTNPKPRACSNCARLKMKCQWPATGSARPEKTCSRCARMKLSCHVPEAAPRKKRGKSTRVAQLEKKLDGIVSLLASSQHIQAKGPSPLTPESPKATQAQPPPASKPVNQFTHVEENASYRICGGNLHDKGDDAPSDPAYLELFPGFRLTHDEASQHLDVYRRDLVPAYPFVPLIDGLSSRELYAQSPFLFWTVMSVVVSLPSTVQSEIKTWFRTYLAEHVIVLQERRLDILQAILIHLAW</sequence>
<dbReference type="PANTHER" id="PTHR31845:SF10">
    <property type="entry name" value="ZN(II)2CYS6 TRANSCRIPTION FACTOR (EUROFUNG)"/>
    <property type="match status" value="1"/>
</dbReference>
<feature type="region of interest" description="Disordered" evidence="6">
    <location>
        <begin position="1"/>
        <end position="22"/>
    </location>
</feature>
<dbReference type="Gene3D" id="4.10.240.10">
    <property type="entry name" value="Zn(2)-C6 fungal-type DNA-binding domain"/>
    <property type="match status" value="1"/>
</dbReference>
<dbReference type="Proteomes" id="UP001498421">
    <property type="component" value="Unassembled WGS sequence"/>
</dbReference>
<comment type="subcellular location">
    <subcellularLocation>
        <location evidence="1">Nucleus</location>
    </subcellularLocation>
</comment>
<reference evidence="8 9" key="1">
    <citation type="journal article" date="2025" name="Microbiol. Resour. Announc.">
        <title>Draft genome sequences for Neonectria magnoliae and Neonectria punicea, canker pathogens of Liriodendron tulipifera and Acer saccharum in West Virginia.</title>
        <authorList>
            <person name="Petronek H.M."/>
            <person name="Kasson M.T."/>
            <person name="Metheny A.M."/>
            <person name="Stauder C.M."/>
            <person name="Lovett B."/>
            <person name="Lynch S.C."/>
            <person name="Garnas J.R."/>
            <person name="Kasson L.R."/>
            <person name="Stajich J.E."/>
        </authorList>
    </citation>
    <scope>NUCLEOTIDE SEQUENCE [LARGE SCALE GENOMIC DNA]</scope>
    <source>
        <strain evidence="8 9">NRRL 64651</strain>
    </source>
</reference>
<organism evidence="8 9">
    <name type="scientific">Neonectria magnoliae</name>
    <dbReference type="NCBI Taxonomy" id="2732573"/>
    <lineage>
        <taxon>Eukaryota</taxon>
        <taxon>Fungi</taxon>
        <taxon>Dikarya</taxon>
        <taxon>Ascomycota</taxon>
        <taxon>Pezizomycotina</taxon>
        <taxon>Sordariomycetes</taxon>
        <taxon>Hypocreomycetidae</taxon>
        <taxon>Hypocreales</taxon>
        <taxon>Nectriaceae</taxon>
        <taxon>Neonectria</taxon>
    </lineage>
</organism>
<comment type="caution">
    <text evidence="8">The sequence shown here is derived from an EMBL/GenBank/DDBJ whole genome shotgun (WGS) entry which is preliminary data.</text>
</comment>
<evidence type="ECO:0000256" key="2">
    <source>
        <dbReference type="ARBA" id="ARBA00023015"/>
    </source>
</evidence>
<evidence type="ECO:0000256" key="3">
    <source>
        <dbReference type="ARBA" id="ARBA00023125"/>
    </source>
</evidence>
<feature type="region of interest" description="Disordered" evidence="6">
    <location>
        <begin position="97"/>
        <end position="123"/>
    </location>
</feature>
<evidence type="ECO:0000256" key="1">
    <source>
        <dbReference type="ARBA" id="ARBA00004123"/>
    </source>
</evidence>
<feature type="domain" description="Zn(2)-C6 fungal-type" evidence="7">
    <location>
        <begin position="25"/>
        <end position="62"/>
    </location>
</feature>
<evidence type="ECO:0000256" key="4">
    <source>
        <dbReference type="ARBA" id="ARBA00023163"/>
    </source>
</evidence>
<name>A0ABR1HLM5_9HYPO</name>
<accession>A0ABR1HLM5</accession>
<evidence type="ECO:0000313" key="9">
    <source>
        <dbReference type="Proteomes" id="UP001498421"/>
    </source>
</evidence>